<gene>
    <name evidence="2" type="primary">LOC120272168</name>
</gene>
<accession>A0AB40C4W3</accession>
<dbReference type="AlphaFoldDB" id="A0AB40C4W3"/>
<proteinExistence type="predicted"/>
<dbReference type="RefSeq" id="XP_039134865.1">
    <property type="nucleotide sequence ID" value="XM_039278931.1"/>
</dbReference>
<evidence type="ECO:0000313" key="2">
    <source>
        <dbReference type="RefSeq" id="XP_039134865.1"/>
    </source>
</evidence>
<reference evidence="2" key="1">
    <citation type="submission" date="2025-08" db="UniProtKB">
        <authorList>
            <consortium name="RefSeq"/>
        </authorList>
    </citation>
    <scope>IDENTIFICATION</scope>
</reference>
<sequence length="157" mass="17376">MVLGRKECVYINIYIYIYVFGLLSSGSDQIAFNFHQTVTNQHQRNLETDGRSFWFPNPKHGGTGVESVLRGLPSSSFSFSFSFQEEIANAHNRVVGKEARDFVVKQIPSSSSSMPVTLHTNLGDIKCEIACDEVPKASETCTLFSQNFLALCASGLL</sequence>
<keyword evidence="1" id="KW-1185">Reference proteome</keyword>
<evidence type="ECO:0000313" key="1">
    <source>
        <dbReference type="Proteomes" id="UP001515500"/>
    </source>
</evidence>
<dbReference type="Proteomes" id="UP001515500">
    <property type="component" value="Chromosome 11"/>
</dbReference>
<dbReference type="GeneID" id="120272168"/>
<name>A0AB40C4W3_DIOCR</name>
<protein>
    <submittedName>
        <fullName evidence="2">Uncharacterized protein LOC120272168</fullName>
    </submittedName>
</protein>
<organism evidence="1 2">
    <name type="scientific">Dioscorea cayennensis subsp. rotundata</name>
    <name type="common">White Guinea yam</name>
    <name type="synonym">Dioscorea rotundata</name>
    <dbReference type="NCBI Taxonomy" id="55577"/>
    <lineage>
        <taxon>Eukaryota</taxon>
        <taxon>Viridiplantae</taxon>
        <taxon>Streptophyta</taxon>
        <taxon>Embryophyta</taxon>
        <taxon>Tracheophyta</taxon>
        <taxon>Spermatophyta</taxon>
        <taxon>Magnoliopsida</taxon>
        <taxon>Liliopsida</taxon>
        <taxon>Dioscoreales</taxon>
        <taxon>Dioscoreaceae</taxon>
        <taxon>Dioscorea</taxon>
    </lineage>
</organism>